<keyword evidence="7" id="KW-0336">GPI-anchor</keyword>
<evidence type="ECO:0000256" key="17">
    <source>
        <dbReference type="SAM" id="SignalP"/>
    </source>
</evidence>
<keyword evidence="11" id="KW-0472">Membrane</keyword>
<evidence type="ECO:0000256" key="6">
    <source>
        <dbReference type="ARBA" id="ARBA00022617"/>
    </source>
</evidence>
<feature type="chain" id="PRO_5044346631" description="CFEM domain-containing protein" evidence="17">
    <location>
        <begin position="17"/>
        <end position="219"/>
    </location>
</feature>
<gene>
    <name evidence="19" type="ORF">MG3_03292</name>
</gene>
<name>A0AB34PRC5_CANAX</name>
<keyword evidence="12 15" id="KW-1015">Disulfide bond</keyword>
<accession>A0AB34PRC5</accession>
<keyword evidence="10 15" id="KW-0408">Iron</keyword>
<feature type="domain" description="CFEM" evidence="18">
    <location>
        <begin position="17"/>
        <end position="126"/>
    </location>
</feature>
<feature type="disulfide bond" evidence="15">
    <location>
        <begin position="45"/>
        <end position="85"/>
    </location>
</feature>
<evidence type="ECO:0000256" key="12">
    <source>
        <dbReference type="ARBA" id="ARBA00023157"/>
    </source>
</evidence>
<keyword evidence="4" id="KW-1003">Cell membrane</keyword>
<evidence type="ECO:0000256" key="11">
    <source>
        <dbReference type="ARBA" id="ARBA00023136"/>
    </source>
</evidence>
<organism evidence="19 20">
    <name type="scientific">Candida albicans P78048</name>
    <dbReference type="NCBI Taxonomy" id="1094989"/>
    <lineage>
        <taxon>Eukaryota</taxon>
        <taxon>Fungi</taxon>
        <taxon>Dikarya</taxon>
        <taxon>Ascomycota</taxon>
        <taxon>Saccharomycotina</taxon>
        <taxon>Pichiomycetes</taxon>
        <taxon>Debaryomycetaceae</taxon>
        <taxon>Candida/Lodderomyces clade</taxon>
        <taxon>Candida</taxon>
    </lineage>
</organism>
<evidence type="ECO:0000256" key="15">
    <source>
        <dbReference type="PROSITE-ProRule" id="PRU01356"/>
    </source>
</evidence>
<keyword evidence="8 15" id="KW-0479">Metal-binding</keyword>
<evidence type="ECO:0000256" key="3">
    <source>
        <dbReference type="ARBA" id="ARBA00010031"/>
    </source>
</evidence>
<comment type="caution">
    <text evidence="19">The sequence shown here is derived from an EMBL/GenBank/DDBJ whole genome shotgun (WGS) entry which is preliminary data.</text>
</comment>
<keyword evidence="6 15" id="KW-0349">Heme</keyword>
<evidence type="ECO:0000313" key="19">
    <source>
        <dbReference type="EMBL" id="KGR09789.1"/>
    </source>
</evidence>
<feature type="disulfide bond" evidence="15">
    <location>
        <begin position="59"/>
        <end position="66"/>
    </location>
</feature>
<dbReference type="Proteomes" id="UP000030161">
    <property type="component" value="Unassembled WGS sequence"/>
</dbReference>
<dbReference type="GO" id="GO:0046872">
    <property type="term" value="F:metal ion binding"/>
    <property type="evidence" value="ECO:0007669"/>
    <property type="project" value="UniProtKB-UniRule"/>
</dbReference>
<keyword evidence="13" id="KW-0325">Glycoprotein</keyword>
<keyword evidence="9 17" id="KW-0732">Signal</keyword>
<evidence type="ECO:0000256" key="10">
    <source>
        <dbReference type="ARBA" id="ARBA00023004"/>
    </source>
</evidence>
<feature type="compositionally biased region" description="Low complexity" evidence="16">
    <location>
        <begin position="153"/>
        <end position="194"/>
    </location>
</feature>
<comment type="similarity">
    <text evidence="3">Belongs to the RBT5 family.</text>
</comment>
<evidence type="ECO:0000256" key="4">
    <source>
        <dbReference type="ARBA" id="ARBA00022475"/>
    </source>
</evidence>
<evidence type="ECO:0000313" key="20">
    <source>
        <dbReference type="Proteomes" id="UP000030161"/>
    </source>
</evidence>
<dbReference type="GO" id="GO:0098552">
    <property type="term" value="C:side of membrane"/>
    <property type="evidence" value="ECO:0007669"/>
    <property type="project" value="UniProtKB-KW"/>
</dbReference>
<dbReference type="AlphaFoldDB" id="A0AB34PRC5"/>
<feature type="disulfide bond" evidence="15">
    <location>
        <begin position="68"/>
        <end position="101"/>
    </location>
</feature>
<dbReference type="PANTHER" id="PTHR37928">
    <property type="entry name" value="CFEM DOMAIN PROTEIN (AFU_ORTHOLOGUE AFUA_6G14090)"/>
    <property type="match status" value="1"/>
</dbReference>
<dbReference type="EMBL" id="AJIX01000024">
    <property type="protein sequence ID" value="KGR09789.1"/>
    <property type="molecule type" value="Genomic_DNA"/>
</dbReference>
<proteinExistence type="inferred from homology"/>
<comment type="subcellular location">
    <subcellularLocation>
        <location evidence="1">Cell membrane</location>
        <topology evidence="1">Lipid-anchor</topology>
        <topology evidence="1">GPI-anchor</topology>
    </subcellularLocation>
    <subcellularLocation>
        <location evidence="2">Secreted</location>
    </subcellularLocation>
</comment>
<evidence type="ECO:0000256" key="1">
    <source>
        <dbReference type="ARBA" id="ARBA00004609"/>
    </source>
</evidence>
<dbReference type="SMR" id="A0AB34PRC5"/>
<evidence type="ECO:0000256" key="16">
    <source>
        <dbReference type="SAM" id="MobiDB-lite"/>
    </source>
</evidence>
<sequence length="219" mass="22420">MHFIFYLILLVSAADYGNFGTYPKVPKTASINGFADPIYDLLPDCAKECVKFSTSNTPCPYWDTGCFCVMPQWAGLVGQCVAQKCKGEDVASARFLATSLCSVVGANTWMMPASISSMLSTAAGDAKEVTTIEGKTAKSWVTAPGSAAGSVVSETGSASETGSSESAQSTTTGSSSTGSSSTDSSSSSSSSPSSSANFAVLQTGGIGSVILGFMMYLLV</sequence>
<evidence type="ECO:0000256" key="5">
    <source>
        <dbReference type="ARBA" id="ARBA00022525"/>
    </source>
</evidence>
<feature type="binding site" description="axial binding residue" evidence="15">
    <location>
        <position position="63"/>
    </location>
    <ligand>
        <name>heme</name>
        <dbReference type="ChEBI" id="CHEBI:30413"/>
    </ligand>
    <ligandPart>
        <name>Fe</name>
        <dbReference type="ChEBI" id="CHEBI:18248"/>
    </ligandPart>
</feature>
<feature type="region of interest" description="Disordered" evidence="16">
    <location>
        <begin position="151"/>
        <end position="194"/>
    </location>
</feature>
<dbReference type="Pfam" id="PF05730">
    <property type="entry name" value="CFEM"/>
    <property type="match status" value="1"/>
</dbReference>
<protein>
    <recommendedName>
        <fullName evidence="18">CFEM domain-containing protein</fullName>
    </recommendedName>
</protein>
<keyword evidence="14" id="KW-0449">Lipoprotein</keyword>
<evidence type="ECO:0000256" key="9">
    <source>
        <dbReference type="ARBA" id="ARBA00022729"/>
    </source>
</evidence>
<evidence type="ECO:0000256" key="8">
    <source>
        <dbReference type="ARBA" id="ARBA00022723"/>
    </source>
</evidence>
<dbReference type="GO" id="GO:0005886">
    <property type="term" value="C:plasma membrane"/>
    <property type="evidence" value="ECO:0007669"/>
    <property type="project" value="UniProtKB-SubCell"/>
</dbReference>
<keyword evidence="5" id="KW-0964">Secreted</keyword>
<evidence type="ECO:0000256" key="7">
    <source>
        <dbReference type="ARBA" id="ARBA00022622"/>
    </source>
</evidence>
<evidence type="ECO:0000259" key="18">
    <source>
        <dbReference type="PROSITE" id="PS52012"/>
    </source>
</evidence>
<evidence type="ECO:0000256" key="2">
    <source>
        <dbReference type="ARBA" id="ARBA00004613"/>
    </source>
</evidence>
<evidence type="ECO:0000256" key="13">
    <source>
        <dbReference type="ARBA" id="ARBA00023180"/>
    </source>
</evidence>
<dbReference type="PROSITE" id="PS52012">
    <property type="entry name" value="CFEM"/>
    <property type="match status" value="1"/>
</dbReference>
<dbReference type="SMART" id="SM00747">
    <property type="entry name" value="CFEM"/>
    <property type="match status" value="1"/>
</dbReference>
<reference evidence="19 20" key="1">
    <citation type="submission" date="2013-12" db="EMBL/GenBank/DDBJ databases">
        <title>The Genome Sequence of Candida albicans P78048.</title>
        <authorList>
            <consortium name="The Broad Institute Genome Sequencing Platform"/>
            <consortium name="The Broad Institute Genome Sequencing Center for Infectious Disease"/>
            <person name="Cuomo C."/>
            <person name="Bennett R."/>
            <person name="Hirakawa M."/>
            <person name="Noverr M."/>
            <person name="Mitchell A."/>
            <person name="Young S.K."/>
            <person name="Zeng Q."/>
            <person name="Gargeya S."/>
            <person name="Fitzgerald M."/>
            <person name="Abouelleil A."/>
            <person name="Alvarado L."/>
            <person name="Berlin A.M."/>
            <person name="Chapman S.B."/>
            <person name="Dewar J."/>
            <person name="Goldberg J."/>
            <person name="Griggs A."/>
            <person name="Gujja S."/>
            <person name="Hansen M."/>
            <person name="Howarth C."/>
            <person name="Imamovic A."/>
            <person name="Larimer J."/>
            <person name="McCowan C."/>
            <person name="Murphy C."/>
            <person name="Pearson M."/>
            <person name="Priest M."/>
            <person name="Roberts A."/>
            <person name="Saif S."/>
            <person name="Shea T."/>
            <person name="Sykes S."/>
            <person name="Wortman J."/>
            <person name="Nusbaum C."/>
            <person name="Birren B."/>
        </authorList>
    </citation>
    <scope>NUCLEOTIDE SEQUENCE [LARGE SCALE GENOMIC DNA]</scope>
    <source>
        <strain evidence="19 20">P78048</strain>
    </source>
</reference>
<feature type="disulfide bond" evidence="15">
    <location>
        <begin position="49"/>
        <end position="80"/>
    </location>
</feature>
<evidence type="ECO:0000256" key="14">
    <source>
        <dbReference type="ARBA" id="ARBA00023288"/>
    </source>
</evidence>
<dbReference type="InterPro" id="IPR051735">
    <property type="entry name" value="CFEM_domain"/>
</dbReference>
<feature type="signal peptide" evidence="17">
    <location>
        <begin position="1"/>
        <end position="16"/>
    </location>
</feature>
<dbReference type="GO" id="GO:0005576">
    <property type="term" value="C:extracellular region"/>
    <property type="evidence" value="ECO:0007669"/>
    <property type="project" value="UniProtKB-SubCell"/>
</dbReference>
<dbReference type="PANTHER" id="PTHR37928:SF2">
    <property type="entry name" value="GPI ANCHORED CFEM DOMAIN PROTEIN (AFU_ORTHOLOGUE AFUA_6G10580)"/>
    <property type="match status" value="1"/>
</dbReference>
<dbReference type="InterPro" id="IPR008427">
    <property type="entry name" value="Extracellular_membr_CFEM_dom"/>
</dbReference>